<evidence type="ECO:0000313" key="3">
    <source>
        <dbReference type="EMBL" id="KUP09444.1"/>
    </source>
</evidence>
<dbReference type="Pfam" id="PF01593">
    <property type="entry name" value="Amino_oxidase"/>
    <property type="match status" value="1"/>
</dbReference>
<feature type="transmembrane region" description="Helical" evidence="1">
    <location>
        <begin position="12"/>
        <end position="33"/>
    </location>
</feature>
<evidence type="ECO:0000313" key="4">
    <source>
        <dbReference type="Proteomes" id="UP000074108"/>
    </source>
</evidence>
<dbReference type="Proteomes" id="UP000074108">
    <property type="component" value="Unassembled WGS sequence"/>
</dbReference>
<dbReference type="Gene3D" id="3.50.50.60">
    <property type="entry name" value="FAD/NAD(P)-binding domain"/>
    <property type="match status" value="2"/>
</dbReference>
<dbReference type="PATRIC" id="fig|1150625.3.peg.112"/>
<dbReference type="PANTHER" id="PTHR46313:SF3">
    <property type="entry name" value="PROLYCOPENE ISOMERASE, CHLOROPLASTIC"/>
    <property type="match status" value="1"/>
</dbReference>
<accession>A0A147KCN9</accession>
<dbReference type="AlphaFoldDB" id="A0A147KCN9"/>
<protein>
    <submittedName>
        <fullName evidence="3">Phytoene dehydrogenase</fullName>
    </submittedName>
</protein>
<sequence length="505" mass="56501">MPSTTSKREGDSMYDVIVVGTGFGGLTAGAVLAKKGYRVLTLEAANELGGSAGKFDRNGFRFAAGATVGMGFEQGGVFSKLFEELEVSPPTMSKLDPIMNVYLPDRDVTYYADQDKWYKEAGRVFGQGENIQAFFNEVFSVADRLYPFIDRKVVFPPATMGEWKNIVSSINLHTLSVAPFVTQSVHDRLKKYDLHRNQPFLTFLNGQLMDSVQTTSEYSPSLLGYMALSVFHRGAFYVQGGLASIIDTLSDTLLHHGGELKKRTRVDSIQRKANSWEVKTKRRDTFDAKHLIVNAPLHNIFSLLSEEDASSLPVKREKEEQQRSWGAFTLYIGADERFLDDSEANIPFHQFIGDYEKPLSEGNQFLFSVSQPGDPLFAPPGKRAITLSTHTEPHQWWNRDQYESLKEQYVERIVGQIEKKFPLFSDHIETLLPGTPVTFQRFTQRRKGLVGGYAPTSKYSLLKAYSPNSRLDGLWFCGDTVFPGAGSLGSSLSGWTVASEIQKGR</sequence>
<name>A0A147KCN9_9BACI</name>
<gene>
    <name evidence="3" type="ORF">Q75_00540</name>
</gene>
<proteinExistence type="predicted"/>
<dbReference type="EMBL" id="LDYG01000001">
    <property type="protein sequence ID" value="KUP09444.1"/>
    <property type="molecule type" value="Genomic_DNA"/>
</dbReference>
<keyword evidence="4" id="KW-1185">Reference proteome</keyword>
<comment type="caution">
    <text evidence="3">The sequence shown here is derived from an EMBL/GenBank/DDBJ whole genome shotgun (WGS) entry which is preliminary data.</text>
</comment>
<dbReference type="InterPro" id="IPR002937">
    <property type="entry name" value="Amino_oxidase"/>
</dbReference>
<keyword evidence="1" id="KW-0812">Transmembrane</keyword>
<dbReference type="InterPro" id="IPR045892">
    <property type="entry name" value="CrtISO-like"/>
</dbReference>
<feature type="domain" description="Amine oxidase" evidence="2">
    <location>
        <begin position="24"/>
        <end position="501"/>
    </location>
</feature>
<reference evidence="3 4" key="1">
    <citation type="journal article" date="2016" name="Front. Microbiol.">
        <title>Microevolution Analysis of Bacillus coahuilensis Unveils Differences in Phosphorus Acquisition Strategies and Their Regulation.</title>
        <authorList>
            <person name="Gomez-Lunar Z."/>
            <person name="Hernandez-Gonzalez I."/>
            <person name="Rodriguez-Torres M.D."/>
            <person name="Souza V."/>
            <person name="Olmedo-Alvarez G."/>
        </authorList>
    </citation>
    <scope>NUCLEOTIDE SEQUENCE [LARGE SCALE GENOMIC DNA]</scope>
    <source>
        <strain evidence="4">p1.1.43</strain>
    </source>
</reference>
<organism evidence="3 4">
    <name type="scientific">Bacillus coahuilensis p1.1.43</name>
    <dbReference type="NCBI Taxonomy" id="1150625"/>
    <lineage>
        <taxon>Bacteria</taxon>
        <taxon>Bacillati</taxon>
        <taxon>Bacillota</taxon>
        <taxon>Bacilli</taxon>
        <taxon>Bacillales</taxon>
        <taxon>Bacillaceae</taxon>
        <taxon>Bacillus</taxon>
    </lineage>
</organism>
<keyword evidence="1" id="KW-0472">Membrane</keyword>
<dbReference type="GO" id="GO:0016491">
    <property type="term" value="F:oxidoreductase activity"/>
    <property type="evidence" value="ECO:0007669"/>
    <property type="project" value="InterPro"/>
</dbReference>
<dbReference type="InterPro" id="IPR036188">
    <property type="entry name" value="FAD/NAD-bd_sf"/>
</dbReference>
<keyword evidence="1" id="KW-1133">Transmembrane helix</keyword>
<dbReference type="GO" id="GO:0016116">
    <property type="term" value="P:carotenoid metabolic process"/>
    <property type="evidence" value="ECO:0007669"/>
    <property type="project" value="InterPro"/>
</dbReference>
<evidence type="ECO:0000259" key="2">
    <source>
        <dbReference type="Pfam" id="PF01593"/>
    </source>
</evidence>
<dbReference type="STRING" id="1150625.Q75_00540"/>
<evidence type="ECO:0000256" key="1">
    <source>
        <dbReference type="SAM" id="Phobius"/>
    </source>
</evidence>
<dbReference type="PANTHER" id="PTHR46313">
    <property type="match status" value="1"/>
</dbReference>
<dbReference type="Gene3D" id="3.90.660.50">
    <property type="match status" value="1"/>
</dbReference>
<dbReference type="SUPFAM" id="SSF51905">
    <property type="entry name" value="FAD/NAD(P)-binding domain"/>
    <property type="match status" value="1"/>
</dbReference>